<comment type="subcellular location">
    <subcellularLocation>
        <location evidence="4 14">Cytoplasm</location>
    </subcellularLocation>
</comment>
<sequence length="199" mass="21831">MSRAVSFDKPYRIAGVDEVGRGCIVGPVIAAAVILDPAKPVPGLTDSKKLSENQRNSLAKQIKSSAVCWAIGRAEASEIDRINILQATLVAMQRAVSQLAYQPDFVKVDGNRLPNIDYPAEAIVQGDLLIQEISAASILAKVARDDEMQTLDRLYPGYQFTLHKGYPTQRHLQSLQQLGITPQHRQTFAPVKKILLTSL</sequence>
<dbReference type="RefSeq" id="WP_066979286.1">
    <property type="nucleotide sequence ID" value="NZ_LUUI01000078.1"/>
</dbReference>
<name>A0A177NMN3_9GAMM</name>
<gene>
    <name evidence="14" type="primary">rnhB</name>
    <name evidence="18" type="ORF">A1359_05005</name>
</gene>
<dbReference type="GO" id="GO:0003723">
    <property type="term" value="F:RNA binding"/>
    <property type="evidence" value="ECO:0007669"/>
    <property type="project" value="UniProtKB-UniRule"/>
</dbReference>
<keyword evidence="11 14" id="KW-0255">Endonuclease</keyword>
<evidence type="ECO:0000256" key="6">
    <source>
        <dbReference type="ARBA" id="ARBA00012180"/>
    </source>
</evidence>
<comment type="cofactor">
    <cofactor evidence="2">
        <name>Mg(2+)</name>
        <dbReference type="ChEBI" id="CHEBI:18420"/>
    </cofactor>
</comment>
<dbReference type="InterPro" id="IPR012337">
    <property type="entry name" value="RNaseH-like_sf"/>
</dbReference>
<dbReference type="InterPro" id="IPR001352">
    <property type="entry name" value="RNase_HII/HIII"/>
</dbReference>
<evidence type="ECO:0000256" key="7">
    <source>
        <dbReference type="ARBA" id="ARBA00019179"/>
    </source>
</evidence>
<evidence type="ECO:0000256" key="3">
    <source>
        <dbReference type="ARBA" id="ARBA00004065"/>
    </source>
</evidence>
<accession>A0A177NMN3</accession>
<keyword evidence="9 14" id="KW-0540">Nuclease</keyword>
<feature type="binding site" evidence="14 15">
    <location>
        <position position="17"/>
    </location>
    <ligand>
        <name>a divalent metal cation</name>
        <dbReference type="ChEBI" id="CHEBI:60240"/>
    </ligand>
</feature>
<dbReference type="GO" id="GO:0004523">
    <property type="term" value="F:RNA-DNA hybrid ribonuclease activity"/>
    <property type="evidence" value="ECO:0007669"/>
    <property type="project" value="UniProtKB-UniRule"/>
</dbReference>
<evidence type="ECO:0000256" key="12">
    <source>
        <dbReference type="ARBA" id="ARBA00022801"/>
    </source>
</evidence>
<dbReference type="PROSITE" id="PS51975">
    <property type="entry name" value="RNASE_H_2"/>
    <property type="match status" value="1"/>
</dbReference>
<dbReference type="HAMAP" id="MF_00052_B">
    <property type="entry name" value="RNase_HII_B"/>
    <property type="match status" value="1"/>
</dbReference>
<dbReference type="GO" id="GO:0043137">
    <property type="term" value="P:DNA replication, removal of RNA primer"/>
    <property type="evidence" value="ECO:0007669"/>
    <property type="project" value="TreeGrafter"/>
</dbReference>
<evidence type="ECO:0000256" key="16">
    <source>
        <dbReference type="RuleBase" id="RU003515"/>
    </source>
</evidence>
<keyword evidence="8 14" id="KW-0963">Cytoplasm</keyword>
<dbReference type="EMBL" id="LUUI01000078">
    <property type="protein sequence ID" value="OAI18449.1"/>
    <property type="molecule type" value="Genomic_DNA"/>
</dbReference>
<evidence type="ECO:0000259" key="17">
    <source>
        <dbReference type="PROSITE" id="PS51975"/>
    </source>
</evidence>
<dbReference type="SUPFAM" id="SSF53098">
    <property type="entry name" value="Ribonuclease H-like"/>
    <property type="match status" value="1"/>
</dbReference>
<keyword evidence="19" id="KW-1185">Reference proteome</keyword>
<dbReference type="GO" id="GO:0006298">
    <property type="term" value="P:mismatch repair"/>
    <property type="evidence" value="ECO:0007669"/>
    <property type="project" value="TreeGrafter"/>
</dbReference>
<evidence type="ECO:0000256" key="5">
    <source>
        <dbReference type="ARBA" id="ARBA00007383"/>
    </source>
</evidence>
<comment type="caution">
    <text evidence="18">The sequence shown here is derived from an EMBL/GenBank/DDBJ whole genome shotgun (WGS) entry which is preliminary data.</text>
</comment>
<evidence type="ECO:0000256" key="15">
    <source>
        <dbReference type="PROSITE-ProRule" id="PRU01319"/>
    </source>
</evidence>
<dbReference type="NCBIfam" id="NF000596">
    <property type="entry name" value="PRK00015.1-4"/>
    <property type="match status" value="1"/>
</dbReference>
<dbReference type="AlphaFoldDB" id="A0A177NMN3"/>
<comment type="catalytic activity">
    <reaction evidence="1 14 15 16">
        <text>Endonucleolytic cleavage to 5'-phosphomonoester.</text>
        <dbReference type="EC" id="3.1.26.4"/>
    </reaction>
</comment>
<evidence type="ECO:0000256" key="9">
    <source>
        <dbReference type="ARBA" id="ARBA00022722"/>
    </source>
</evidence>
<dbReference type="GO" id="GO:0005737">
    <property type="term" value="C:cytoplasm"/>
    <property type="evidence" value="ECO:0007669"/>
    <property type="project" value="UniProtKB-SubCell"/>
</dbReference>
<keyword evidence="12 14" id="KW-0378">Hydrolase</keyword>
<evidence type="ECO:0000256" key="8">
    <source>
        <dbReference type="ARBA" id="ARBA00022490"/>
    </source>
</evidence>
<dbReference type="InterPro" id="IPR024567">
    <property type="entry name" value="RNase_HII/HIII_dom"/>
</dbReference>
<evidence type="ECO:0000256" key="11">
    <source>
        <dbReference type="ARBA" id="ARBA00022759"/>
    </source>
</evidence>
<comment type="similarity">
    <text evidence="5 14 16">Belongs to the RNase HII family.</text>
</comment>
<feature type="domain" description="RNase H type-2" evidence="17">
    <location>
        <begin position="11"/>
        <end position="199"/>
    </location>
</feature>
<organism evidence="18 19">
    <name type="scientific">Methylomonas lenta</name>
    <dbReference type="NCBI Taxonomy" id="980561"/>
    <lineage>
        <taxon>Bacteria</taxon>
        <taxon>Pseudomonadati</taxon>
        <taxon>Pseudomonadota</taxon>
        <taxon>Gammaproteobacteria</taxon>
        <taxon>Methylococcales</taxon>
        <taxon>Methylococcaceae</taxon>
        <taxon>Methylomonas</taxon>
    </lineage>
</organism>
<evidence type="ECO:0000313" key="19">
    <source>
        <dbReference type="Proteomes" id="UP000078476"/>
    </source>
</evidence>
<dbReference type="FunFam" id="3.30.420.10:FF:000006">
    <property type="entry name" value="Ribonuclease HII"/>
    <property type="match status" value="1"/>
</dbReference>
<dbReference type="EC" id="3.1.26.4" evidence="6 14"/>
<comment type="cofactor">
    <cofactor evidence="14 15">
        <name>Mn(2+)</name>
        <dbReference type="ChEBI" id="CHEBI:29035"/>
    </cofactor>
    <cofactor evidence="14 15">
        <name>Mg(2+)</name>
        <dbReference type="ChEBI" id="CHEBI:18420"/>
    </cofactor>
    <text evidence="14 15">Manganese or magnesium. Binds 1 divalent metal ion per monomer in the absence of substrate. May bind a second metal ion after substrate binding.</text>
</comment>
<dbReference type="InterPro" id="IPR036397">
    <property type="entry name" value="RNaseH_sf"/>
</dbReference>
<dbReference type="NCBIfam" id="NF000595">
    <property type="entry name" value="PRK00015.1-3"/>
    <property type="match status" value="1"/>
</dbReference>
<dbReference type="STRING" id="980561.A1359_05005"/>
<dbReference type="GO" id="GO:0030145">
    <property type="term" value="F:manganese ion binding"/>
    <property type="evidence" value="ECO:0007669"/>
    <property type="project" value="UniProtKB-UniRule"/>
</dbReference>
<evidence type="ECO:0000256" key="13">
    <source>
        <dbReference type="ARBA" id="ARBA00023211"/>
    </source>
</evidence>
<dbReference type="CDD" id="cd07182">
    <property type="entry name" value="RNase_HII_bacteria_HII_like"/>
    <property type="match status" value="1"/>
</dbReference>
<evidence type="ECO:0000313" key="18">
    <source>
        <dbReference type="EMBL" id="OAI18449.1"/>
    </source>
</evidence>
<dbReference type="Proteomes" id="UP000078476">
    <property type="component" value="Unassembled WGS sequence"/>
</dbReference>
<protein>
    <recommendedName>
        <fullName evidence="7 14">Ribonuclease HII</fullName>
        <shortName evidence="14">RNase HII</shortName>
        <ecNumber evidence="6 14">3.1.26.4</ecNumber>
    </recommendedName>
</protein>
<dbReference type="PANTHER" id="PTHR10954">
    <property type="entry name" value="RIBONUCLEASE H2 SUBUNIT A"/>
    <property type="match status" value="1"/>
</dbReference>
<evidence type="ECO:0000256" key="10">
    <source>
        <dbReference type="ARBA" id="ARBA00022723"/>
    </source>
</evidence>
<reference evidence="18 19" key="1">
    <citation type="submission" date="2016-03" db="EMBL/GenBank/DDBJ databases">
        <authorList>
            <person name="Ploux O."/>
        </authorList>
    </citation>
    <scope>NUCLEOTIDE SEQUENCE [LARGE SCALE GENOMIC DNA]</scope>
    <source>
        <strain evidence="18 19">R-45370</strain>
    </source>
</reference>
<dbReference type="OrthoDB" id="9803420at2"/>
<dbReference type="InterPro" id="IPR022898">
    <property type="entry name" value="RNase_HII"/>
</dbReference>
<feature type="binding site" evidence="14 15">
    <location>
        <position position="109"/>
    </location>
    <ligand>
        <name>a divalent metal cation</name>
        <dbReference type="ChEBI" id="CHEBI:60240"/>
    </ligand>
</feature>
<comment type="function">
    <text evidence="3 14 16">Endonuclease that specifically degrades the RNA of RNA-DNA hybrids.</text>
</comment>
<dbReference type="GO" id="GO:0032299">
    <property type="term" value="C:ribonuclease H2 complex"/>
    <property type="evidence" value="ECO:0007669"/>
    <property type="project" value="TreeGrafter"/>
</dbReference>
<evidence type="ECO:0000256" key="1">
    <source>
        <dbReference type="ARBA" id="ARBA00000077"/>
    </source>
</evidence>
<dbReference type="Pfam" id="PF01351">
    <property type="entry name" value="RNase_HII"/>
    <property type="match status" value="1"/>
</dbReference>
<dbReference type="Gene3D" id="3.30.420.10">
    <property type="entry name" value="Ribonuclease H-like superfamily/Ribonuclease H"/>
    <property type="match status" value="1"/>
</dbReference>
<evidence type="ECO:0000256" key="14">
    <source>
        <dbReference type="HAMAP-Rule" id="MF_00052"/>
    </source>
</evidence>
<evidence type="ECO:0000256" key="4">
    <source>
        <dbReference type="ARBA" id="ARBA00004496"/>
    </source>
</evidence>
<proteinExistence type="inferred from homology"/>
<evidence type="ECO:0000256" key="2">
    <source>
        <dbReference type="ARBA" id="ARBA00001946"/>
    </source>
</evidence>
<keyword evidence="13 14" id="KW-0464">Manganese</keyword>
<dbReference type="PANTHER" id="PTHR10954:SF18">
    <property type="entry name" value="RIBONUCLEASE HII"/>
    <property type="match status" value="1"/>
</dbReference>
<feature type="binding site" evidence="14 15">
    <location>
        <position position="18"/>
    </location>
    <ligand>
        <name>a divalent metal cation</name>
        <dbReference type="ChEBI" id="CHEBI:60240"/>
    </ligand>
</feature>
<keyword evidence="10 14" id="KW-0479">Metal-binding</keyword>